<evidence type="ECO:0000313" key="2">
    <source>
        <dbReference type="EMBL" id="EPS41448.1"/>
    </source>
</evidence>
<protein>
    <submittedName>
        <fullName evidence="2">Uncharacterized protein</fullName>
    </submittedName>
</protein>
<keyword evidence="3" id="KW-1185">Reference proteome</keyword>
<gene>
    <name evidence="2" type="ORF">H072_4640</name>
</gene>
<reference evidence="3" key="2">
    <citation type="submission" date="2013-04" db="EMBL/GenBank/DDBJ databases">
        <title>Genomic mechanisms accounting for the adaptation to parasitism in nematode-trapping fungi.</title>
        <authorList>
            <person name="Ahren D.G."/>
        </authorList>
    </citation>
    <scope>NUCLEOTIDE SEQUENCE [LARGE SCALE GENOMIC DNA]</scope>
    <source>
        <strain evidence="3">CBS 200.50</strain>
    </source>
</reference>
<feature type="region of interest" description="Disordered" evidence="1">
    <location>
        <begin position="229"/>
        <end position="254"/>
    </location>
</feature>
<evidence type="ECO:0000313" key="3">
    <source>
        <dbReference type="Proteomes" id="UP000015100"/>
    </source>
</evidence>
<dbReference type="AlphaFoldDB" id="S8BPS1"/>
<proteinExistence type="predicted"/>
<reference evidence="2 3" key="1">
    <citation type="journal article" date="2013" name="PLoS Genet.">
        <title>Genomic mechanisms accounting for the adaptation to parasitism in nematode-trapping fungi.</title>
        <authorList>
            <person name="Meerupati T."/>
            <person name="Andersson K.M."/>
            <person name="Friman E."/>
            <person name="Kumar D."/>
            <person name="Tunlid A."/>
            <person name="Ahren D."/>
        </authorList>
    </citation>
    <scope>NUCLEOTIDE SEQUENCE [LARGE SCALE GENOMIC DNA]</scope>
    <source>
        <strain evidence="2 3">CBS 200.50</strain>
    </source>
</reference>
<dbReference type="HOGENOM" id="CLU_550963_0_0_1"/>
<evidence type="ECO:0000256" key="1">
    <source>
        <dbReference type="SAM" id="MobiDB-lite"/>
    </source>
</evidence>
<comment type="caution">
    <text evidence="2">The sequence shown here is derived from an EMBL/GenBank/DDBJ whole genome shotgun (WGS) entry which is preliminary data.</text>
</comment>
<sequence>MAKGVTCNLDCAGTSVDKKNPNNREFCGGNWAMNVYYNEDLDTKEHCGDPIIVYTQPVITITKPATKAFISTIFPTDSQGSKVTTSGTASVIIGTKVVYATVTVTTTGTKPGTRTIVPTGLKGTVSVIIGVTKEVVTSYQFVTVKTPASEPGTTTVLPKDANGSVLPTGTATVVINTLKADPTPENTDTPEETDLPRATFVTTGPVPGTSEMTKSGTVIVVVTSAKPPDNVVTEPTRPVQTDSPTPVPQIGPDDTICVIPTINDDIRSLLRGYPSLQLPLGDQKAPAVSCHDKESKWKVGYHIKLWVPEDSPCRQEYTDSAPEIKSACANACTEQRKACVAKFAAKKWCSGRKCIDTPDLKRACEMQETLCKDANKEDSDGIKALAKKVCNKYGVFPPPKPKPEVDDDGYEKHRLRRVMRFKRAAEEGKGEEVKMKRETDEEVKAKRETDEEVKVKREENDDEVKVKREETDEEVKVKREETDEEVKMKRDGADN</sequence>
<organism evidence="2 3">
    <name type="scientific">Dactylellina haptotyla (strain CBS 200.50)</name>
    <name type="common">Nematode-trapping fungus</name>
    <name type="synonym">Monacrosporium haptotylum</name>
    <dbReference type="NCBI Taxonomy" id="1284197"/>
    <lineage>
        <taxon>Eukaryota</taxon>
        <taxon>Fungi</taxon>
        <taxon>Dikarya</taxon>
        <taxon>Ascomycota</taxon>
        <taxon>Pezizomycotina</taxon>
        <taxon>Orbiliomycetes</taxon>
        <taxon>Orbiliales</taxon>
        <taxon>Orbiliaceae</taxon>
        <taxon>Dactylellina</taxon>
    </lineage>
</organism>
<dbReference type="EMBL" id="AQGS01000239">
    <property type="protein sequence ID" value="EPS41448.1"/>
    <property type="molecule type" value="Genomic_DNA"/>
</dbReference>
<accession>S8BPS1</accession>
<name>S8BPS1_DACHA</name>
<dbReference type="Proteomes" id="UP000015100">
    <property type="component" value="Unassembled WGS sequence"/>
</dbReference>
<feature type="region of interest" description="Disordered" evidence="1">
    <location>
        <begin position="427"/>
        <end position="495"/>
    </location>
</feature>